<organism evidence="2 3">
    <name type="scientific">Symbiodinium microadriaticum</name>
    <name type="common">Dinoflagellate</name>
    <name type="synonym">Zooxanthella microadriatica</name>
    <dbReference type="NCBI Taxonomy" id="2951"/>
    <lineage>
        <taxon>Eukaryota</taxon>
        <taxon>Sar</taxon>
        <taxon>Alveolata</taxon>
        <taxon>Dinophyceae</taxon>
        <taxon>Suessiales</taxon>
        <taxon>Symbiodiniaceae</taxon>
        <taxon>Symbiodinium</taxon>
    </lineage>
</organism>
<evidence type="ECO:0000313" key="3">
    <source>
        <dbReference type="Proteomes" id="UP000186817"/>
    </source>
</evidence>
<name>A0A1Q9DWS4_SYMMI</name>
<protein>
    <submittedName>
        <fullName evidence="2">Uncharacterized protein</fullName>
    </submittedName>
</protein>
<keyword evidence="3" id="KW-1185">Reference proteome</keyword>
<dbReference type="Gene3D" id="3.40.50.150">
    <property type="entry name" value="Vaccinia Virus protein VP39"/>
    <property type="match status" value="1"/>
</dbReference>
<feature type="region of interest" description="Disordered" evidence="1">
    <location>
        <begin position="514"/>
        <end position="554"/>
    </location>
</feature>
<comment type="caution">
    <text evidence="2">The sequence shown here is derived from an EMBL/GenBank/DDBJ whole genome shotgun (WGS) entry which is preliminary data.</text>
</comment>
<evidence type="ECO:0000256" key="1">
    <source>
        <dbReference type="SAM" id="MobiDB-lite"/>
    </source>
</evidence>
<dbReference type="OrthoDB" id="417224at2759"/>
<reference evidence="2 3" key="1">
    <citation type="submission" date="2016-02" db="EMBL/GenBank/DDBJ databases">
        <title>Genome analysis of coral dinoflagellate symbionts highlights evolutionary adaptations to a symbiotic lifestyle.</title>
        <authorList>
            <person name="Aranda M."/>
            <person name="Li Y."/>
            <person name="Liew Y.J."/>
            <person name="Baumgarten S."/>
            <person name="Simakov O."/>
            <person name="Wilson M."/>
            <person name="Piel J."/>
            <person name="Ashoor H."/>
            <person name="Bougouffa S."/>
            <person name="Bajic V.B."/>
            <person name="Ryu T."/>
            <person name="Ravasi T."/>
            <person name="Bayer T."/>
            <person name="Micklem G."/>
            <person name="Kim H."/>
            <person name="Bhak J."/>
            <person name="Lajeunesse T.C."/>
            <person name="Voolstra C.R."/>
        </authorList>
    </citation>
    <scope>NUCLEOTIDE SEQUENCE [LARGE SCALE GENOMIC DNA]</scope>
    <source>
        <strain evidence="2 3">CCMP2467</strain>
    </source>
</reference>
<dbReference type="EMBL" id="LSRX01000355">
    <property type="protein sequence ID" value="OLP99622.1"/>
    <property type="molecule type" value="Genomic_DNA"/>
</dbReference>
<gene>
    <name evidence="2" type="ORF">AK812_SmicGene17832</name>
</gene>
<proteinExistence type="predicted"/>
<evidence type="ECO:0000313" key="2">
    <source>
        <dbReference type="EMBL" id="OLP99622.1"/>
    </source>
</evidence>
<dbReference type="InterPro" id="IPR029063">
    <property type="entry name" value="SAM-dependent_MTases_sf"/>
</dbReference>
<feature type="compositionally biased region" description="Low complexity" evidence="1">
    <location>
        <begin position="538"/>
        <end position="552"/>
    </location>
</feature>
<dbReference type="SUPFAM" id="SSF53335">
    <property type="entry name" value="S-adenosyl-L-methionine-dependent methyltransferases"/>
    <property type="match status" value="1"/>
</dbReference>
<sequence length="2572" mass="283705">MDAATVDVLVEIKLGERPGKMWILAGEGVAFQRGYKACIFESVVFVVHFWQTKKPFTTIVEHAVTLSQKGKDKTISGYLWPVLQTATAYTGPLLDAVISATRDLAKLLRKKPQDKSLEDSLKQCVSILPDVMHENDFSIPSNLSSALSFKGPTGVCTPAMEPDFLLLLTDLPGPAADWVRSLGAETCSDIRHLWPSAATLVGEWLEGPGAGCSAEAGVQLAHFYNAAARSSELACKRLAQNVVADRQSRFCSEASKRSLVLPAAQPKSKARMLFLNREGHTDVPALTYAPATSKPAVAEGEVRGLKLRALFILCCQLFLRPEDLGVATLDFCDTEAIDSLAGCGLMYTLPAYATVPPHPGVRPAYSWAMPPVSFGTLDVVSELRRFLQDEFSLLGSVQRFLLQCGVPPEEAARAQYNRLRRFLPTGGQVLGMSPQDAQALGSWMEIPFEDKRQSGRQDLMSTHYSGQRVLASMYAKRKVVQSVLAHPCARDAHTSPLASGSFLWAHLGQASEPLELQPGAHPPDGVPASSEEDEASDETSPSSSTSSSDTSSGDARELFPLDEIEWFKQKSCTHFVRERDESNRLDKGLLSCLQAANVQDPWIQAFQDVHRIESLEDFVFLVTHARWEDSLRELVNEVPSLKDNRLALARWKAAYTMGHSAIQQGNAPDKEALDIDNPIPEGQHSQLAAEWTRVYNLPLDPHLDPSDSLRGRIWREFRRRSLTLLELKRVKSIIGGSSPLEEERISLDAGVTLAFGKDTATAPKNVTDAYLRLRTLMNAWAFSGNFKMKCLDGQDKIAMPLHVAMNYADMCLRHTSSYGGNSLQWLLKNDLLTRGAMCAKVRRGICPAVALEESLRETHLEWRSPGVRADGPVPEAPPPSLDAEADAEALAADLLSRADWSMDACVSVLRAALSKPVANRRRAVLGSEGFVAYFILGAFSRPGACGVTTTSLRMPRLCQYLNRWLLRLFPGGSWASIAVSHNQAAEVHADEANDPQSLNHSVSVGTFTGGELWIEDSQSGTIERVNPLTGQSVFGRLVPTCEQGFSFPPTALHATAPWVGDRWAITAFTPRQLDCLPKAQIRELREWGFPWILGSPEPLTSLPPVPPAAKRARNARTVALATFGGSQAMSSSCMSVAVPSDSRRVELASRLESDHVGSRQGSLADRLLSARPVSWRGLGDLAQLPGVSAPQGHWLVLDLWAGVSGLCIALLALGLHFYAVAAECDPEAVACASEVMPSIVHVADVRDISVQSLLPMIGRRKLRGIIVGGGSPCQPNSSLNQKRRGLKDSRGCEPLVLRELVSALETSPDCRHLEVVSFLENVASAPLSVQNQYTEWMQCQPLRSDASSCGWTTRNRLYWLRDRTKQAVDSQAPLDWQIEQPPGQTASLVYKGKKPLPARVHFEDGFCWLQDPCAVMKGDSPAGHTLTREFWHQDDLVARVSPQAAARFHMDSCRFPPGSYEEHSLVWRRDEWRQLSPSERAQMLGIPDSATSAVQGVANKRVQTRNSLLGNGFHIFTLIALFALVPQLCDARVDVSPLPTEHLHGRLRHTVWEPGQLEAFPGLLNAAAIIRHMRSQLSEYFVPSCVWQDCERRLTACDLPLLQAFPAWQRSRGCDWERLPPALLTAKVRSKLYAGNTGQRFSSSQSKGLDHVLPPGLGKQDHMALSASLPSPFKPSPWPDDDVQFVAHTIAVWREHTPALASRQRHVLQTACRAIRPLHDALRQLLGYAARKVASEKSAAVVAFFTAILRWPDFGQASCFIKGFPIVGEVSFSGVFRPLDPGEDCESVEDWLCRDGRSAVQAILHSPPPRFAKEILAQTLQERDKGFCSDLMSKSEVDALFGEGAWRPMERFLLQQSEGKLRLVDNCRKTDHNSHAQLQETIFTVSVDFIATCVRDVFQVVASVPDPSSDPAAFLQVRLGTDDLPDAYRGHPVQDSHLRFSVVSVFVPGTGWRFTVLYGLAFGLEAAVVAFNRLPLLGVAVARRCTTSLCAAYFDDELSLEFISGHDVSQQGLTCVFRLLGSPPQPSKAFPPAPNRHYLGTSVHVADSLEGFVSFQPKFLTRCKVLASIDDALQMGRLDRDKAGKLRGDLQWFFSMISGFAGRLANPVLRKFQKSDVSSLDDDSRSVLETLRDIVELSVPRSVQVSGVPLPVTRVYTDASFEAGILRLGWVVMSARLQRPWAGTCTVPEAAIQEWCQRAQQIYMGESLAGVLVPLLREDVFRNSDVLWFVDNEAAVSSLIKASSREDDVHDISLAAALVRSALCCRVWFEWVDSNSNPSDGLSRLGVLDPWSLDQGWDISEMEFPSRAYRSRLRESLLRNSGCDENFVLQSRKQYAECAAIALEMRDWDKAGSAREAKEPKKISWLALLQGLWELTPHGGLIPKLTELDETLKDKKRSGLFQKEVLTEFAKIKSGSKQARDRVKAGTDVMKPDSCFGPLAEVVAECGNGLDTAPATDFLVPLEAEEEHEVLALARDFQLFPESSLADPWESKFAYVAGQLICKLMLVGAELQLVNMWAIWRGFGACRKRLRAMRNDKMATARLRFVRTHAEKLRKEWLLAEQPLGLLAATLV</sequence>
<dbReference type="Proteomes" id="UP000186817">
    <property type="component" value="Unassembled WGS sequence"/>
</dbReference>
<accession>A0A1Q9DWS4</accession>